<reference evidence="1" key="1">
    <citation type="submission" date="2016-05" db="EMBL/GenBank/DDBJ databases">
        <authorList>
            <person name="Lavstsen T."/>
            <person name="Jespersen J.S."/>
        </authorList>
    </citation>
    <scope>NUCLEOTIDE SEQUENCE</scope>
    <source>
        <tissue evidence="1">Brain</tissue>
    </source>
</reference>
<evidence type="ECO:0000313" key="1">
    <source>
        <dbReference type="EMBL" id="SBQ59882.1"/>
    </source>
</evidence>
<organism evidence="1">
    <name type="scientific">Nothobranchius korthausae</name>
    <dbReference type="NCBI Taxonomy" id="1143690"/>
    <lineage>
        <taxon>Eukaryota</taxon>
        <taxon>Metazoa</taxon>
        <taxon>Chordata</taxon>
        <taxon>Craniata</taxon>
        <taxon>Vertebrata</taxon>
        <taxon>Euteleostomi</taxon>
        <taxon>Actinopterygii</taxon>
        <taxon>Neopterygii</taxon>
        <taxon>Teleostei</taxon>
        <taxon>Neoteleostei</taxon>
        <taxon>Acanthomorphata</taxon>
        <taxon>Ovalentaria</taxon>
        <taxon>Atherinomorphae</taxon>
        <taxon>Cyprinodontiformes</taxon>
        <taxon>Nothobranchiidae</taxon>
        <taxon>Nothobranchius</taxon>
    </lineage>
</organism>
<name>A0A1A8FLP0_9TELE</name>
<sequence>HDHEFTGQQRLPQSSDLSPAQNLWDLVEWELLIMDGADAVISGWTRTSEEGFQNLGRSV</sequence>
<protein>
    <submittedName>
        <fullName evidence="1">Uncharacterized protein</fullName>
    </submittedName>
</protein>
<dbReference type="EMBL" id="HAEB01013355">
    <property type="protein sequence ID" value="SBQ59882.1"/>
    <property type="molecule type" value="Transcribed_RNA"/>
</dbReference>
<accession>A0A1A8FLP0</accession>
<gene>
    <name evidence="1" type="primary">Nfu_g_1_011181</name>
</gene>
<feature type="non-terminal residue" evidence="1">
    <location>
        <position position="1"/>
    </location>
</feature>
<proteinExistence type="predicted"/>
<dbReference type="AlphaFoldDB" id="A0A1A8FLP0"/>
<dbReference type="EMBL" id="HAEC01007515">
    <property type="protein sequence ID" value="SBQ75653.1"/>
    <property type="molecule type" value="Transcribed_RNA"/>
</dbReference>
<reference evidence="1" key="2">
    <citation type="submission" date="2016-06" db="EMBL/GenBank/DDBJ databases">
        <title>The genome of a short-lived fish provides insights into sex chromosome evolution and the genetic control of aging.</title>
        <authorList>
            <person name="Reichwald K."/>
            <person name="Felder M."/>
            <person name="Petzold A."/>
            <person name="Koch P."/>
            <person name="Groth M."/>
            <person name="Platzer M."/>
        </authorList>
    </citation>
    <scope>NUCLEOTIDE SEQUENCE</scope>
    <source>
        <tissue evidence="1">Brain</tissue>
    </source>
</reference>